<dbReference type="InterPro" id="IPR013780">
    <property type="entry name" value="Glyco_hydro_b"/>
</dbReference>
<keyword evidence="11" id="KW-1185">Reference proteome</keyword>
<dbReference type="EMBL" id="MZGV01000008">
    <property type="protein sequence ID" value="OPJ63532.1"/>
    <property type="molecule type" value="Genomic_DNA"/>
</dbReference>
<comment type="similarity">
    <text evidence="5">Belongs to the glycosyl hydrolase.</text>
</comment>
<keyword evidence="4 5" id="KW-0326">Glycosidase</keyword>
<comment type="catalytic activity">
    <reaction evidence="1 5">
        <text>Hydrolysis of terminal, non-reducing alpha-D-galactose residues in alpha-D-galactosides, including galactose oligosaccharides, galactomannans and galactolipids.</text>
        <dbReference type="EC" id="3.2.1.22"/>
    </reaction>
</comment>
<evidence type="ECO:0000256" key="1">
    <source>
        <dbReference type="ARBA" id="ARBA00001255"/>
    </source>
</evidence>
<dbReference type="FunFam" id="3.20.20.70:FF:000118">
    <property type="entry name" value="Alpha-galactosidase"/>
    <property type="match status" value="1"/>
</dbReference>
<sequence length="727" mass="82778">MPILYDKEHKLFHLQAADTSYIIQIFETGHLAHLYWGKRINKLSFNNFPITAVTNFKSTDPILPIDVVPQEFPSFGAGDFRTPAYQVQLENGSTVTDLLYVSHKIYKGKPSLDNLPSTYVENDDEADTLEITLEDKLTGLNVILLYTAYRELNVITRAAKLINLGKEKLKLLSALSMSVDFNDYNYDLLQLSGCWCRERHIFKRALVPGVQSIESKRGMSSHTQNPFIALLDKDVTETHGTVYGFNLIYSGNFLAQVEVDPNYLTRILMGINPFDFSWLLDVNESFQTPEVVMVYSDCGLGNMSRTYHNLYRKRLCRGNYRDKLRPILVNNWEATYFNFNADKIKSIANTAKELGIELFVLDDGWFGKRNSDNCSLGDWIVDKNKLPDGLESLVKSINDNGTKFGLWFEPEMVSPDSDLYRAHPDWCIHVPNRKPAQGKFQRNQLVLDLTREEVCNYIIDAVSNILKSAPISYVKWDMNRAISDVGSESLPAERQRETSHRYVLGLYKVMDKITSAFPNVLFESCASGGGRFDGGILYYMPQTWTSDDTDAVERLKIQYGTSIVYPAITMGAHVSASPNHQLGRETKLSTRADAAMAGNFGYELDLTKFTDEEKSIVKQQVEKYKEIRHITQFGDFYRLRNPFESNEAAWIFVSKDKKEAFASYFKVLAKPFTLPSRLVLEGLNPDYTYEVIGSDMTFGGDELMYIGLDTTELKGDFTSITWRLKAI</sequence>
<feature type="active site" description="Proton donor" evidence="6">
    <location>
        <position position="547"/>
    </location>
</feature>
<protein>
    <recommendedName>
        <fullName evidence="2 5">Alpha-galactosidase</fullName>
        <ecNumber evidence="2 5">3.2.1.22</ecNumber>
    </recommendedName>
</protein>
<evidence type="ECO:0000313" key="11">
    <source>
        <dbReference type="Proteomes" id="UP000190080"/>
    </source>
</evidence>
<keyword evidence="3 5" id="KW-0378">Hydrolase</keyword>
<accession>A0A1V4IU35</accession>
<feature type="domain" description="Glycosyl hydrolase family 36 C-terminal" evidence="8">
    <location>
        <begin position="647"/>
        <end position="724"/>
    </location>
</feature>
<dbReference type="AlphaFoldDB" id="A0A1V4IU35"/>
<dbReference type="PANTHER" id="PTHR43053:SF3">
    <property type="entry name" value="ALPHA-GALACTOSIDASE C-RELATED"/>
    <property type="match status" value="1"/>
</dbReference>
<name>A0A1V4IU35_9CLOT</name>
<dbReference type="STRING" id="1450648.CLORY_10400"/>
<dbReference type="InterPro" id="IPR038417">
    <property type="entry name" value="Alpga-gal_N_sf"/>
</dbReference>
<dbReference type="Gene3D" id="2.60.40.1180">
    <property type="entry name" value="Golgi alpha-mannosidase II"/>
    <property type="match status" value="1"/>
</dbReference>
<feature type="binding site" evidence="7">
    <location>
        <position position="525"/>
    </location>
    <ligand>
        <name>substrate</name>
    </ligand>
</feature>
<proteinExistence type="inferred from homology"/>
<dbReference type="Pfam" id="PF16875">
    <property type="entry name" value="Glyco_hydro_36N"/>
    <property type="match status" value="1"/>
</dbReference>
<dbReference type="PRINTS" id="PR00743">
    <property type="entry name" value="GLHYDRLASE36"/>
</dbReference>
<evidence type="ECO:0000259" key="9">
    <source>
        <dbReference type="Pfam" id="PF16875"/>
    </source>
</evidence>
<dbReference type="InterPro" id="IPR017853">
    <property type="entry name" value="GH"/>
</dbReference>
<evidence type="ECO:0000256" key="4">
    <source>
        <dbReference type="ARBA" id="ARBA00023295"/>
    </source>
</evidence>
<evidence type="ECO:0000259" key="8">
    <source>
        <dbReference type="Pfam" id="PF16874"/>
    </source>
</evidence>
<dbReference type="InterPro" id="IPR002252">
    <property type="entry name" value="Glyco_hydro_36"/>
</dbReference>
<dbReference type="RefSeq" id="WP_079422466.1">
    <property type="nucleotide sequence ID" value="NZ_MZGV01000008.1"/>
</dbReference>
<feature type="domain" description="Glycosyl hydrolase family 36 N-terminal" evidence="9">
    <location>
        <begin position="29"/>
        <end position="280"/>
    </location>
</feature>
<evidence type="ECO:0000256" key="2">
    <source>
        <dbReference type="ARBA" id="ARBA00012755"/>
    </source>
</evidence>
<gene>
    <name evidence="10" type="primary">rafA_2</name>
    <name evidence="10" type="ORF">CLORY_10400</name>
</gene>
<reference evidence="10 11" key="1">
    <citation type="submission" date="2017-03" db="EMBL/GenBank/DDBJ databases">
        <title>Genome sequence of Clostridium oryzae DSM 28571.</title>
        <authorList>
            <person name="Poehlein A."/>
            <person name="Daniel R."/>
        </authorList>
    </citation>
    <scope>NUCLEOTIDE SEQUENCE [LARGE SCALE GENOMIC DNA]</scope>
    <source>
        <strain evidence="10 11">DSM 28571</strain>
    </source>
</reference>
<feature type="binding site" evidence="7">
    <location>
        <position position="442"/>
    </location>
    <ligand>
        <name>substrate</name>
    </ligand>
</feature>
<dbReference type="PROSITE" id="PS00512">
    <property type="entry name" value="ALPHA_GALACTOSIDASE"/>
    <property type="match status" value="1"/>
</dbReference>
<dbReference type="GO" id="GO:0016052">
    <property type="term" value="P:carbohydrate catabolic process"/>
    <property type="evidence" value="ECO:0007669"/>
    <property type="project" value="InterPro"/>
</dbReference>
<dbReference type="InterPro" id="IPR050985">
    <property type="entry name" value="Alpha-glycosidase_related"/>
</dbReference>
<dbReference type="Gene3D" id="2.70.98.60">
    <property type="entry name" value="alpha-galactosidase from lactobacil brevis"/>
    <property type="match status" value="1"/>
</dbReference>
<dbReference type="CDD" id="cd14791">
    <property type="entry name" value="GH36"/>
    <property type="match status" value="1"/>
</dbReference>
<feature type="binding site" evidence="7">
    <location>
        <position position="195"/>
    </location>
    <ligand>
        <name>substrate</name>
    </ligand>
</feature>
<feature type="binding site" evidence="7">
    <location>
        <begin position="362"/>
        <end position="363"/>
    </location>
    <ligand>
        <name>substrate</name>
    </ligand>
</feature>
<evidence type="ECO:0000256" key="3">
    <source>
        <dbReference type="ARBA" id="ARBA00022801"/>
    </source>
</evidence>
<dbReference type="PIRSF" id="PIRSF005536">
    <property type="entry name" value="Agal"/>
    <property type="match status" value="1"/>
</dbReference>
<feature type="binding site" evidence="7">
    <location>
        <begin position="475"/>
        <end position="479"/>
    </location>
    <ligand>
        <name>substrate</name>
    </ligand>
</feature>
<evidence type="ECO:0000256" key="6">
    <source>
        <dbReference type="PIRSR" id="PIRSR005536-1"/>
    </source>
</evidence>
<evidence type="ECO:0000313" key="10">
    <source>
        <dbReference type="EMBL" id="OPJ63532.1"/>
    </source>
</evidence>
<dbReference type="Gene3D" id="3.20.20.70">
    <property type="entry name" value="Aldolase class I"/>
    <property type="match status" value="1"/>
</dbReference>
<dbReference type="InterPro" id="IPR031705">
    <property type="entry name" value="Glyco_hydro_36_C"/>
</dbReference>
<dbReference type="InterPro" id="IPR013785">
    <property type="entry name" value="Aldolase_TIM"/>
</dbReference>
<dbReference type="OrthoDB" id="9758822at2"/>
<evidence type="ECO:0000256" key="5">
    <source>
        <dbReference type="PIRNR" id="PIRNR005536"/>
    </source>
</evidence>
<dbReference type="Proteomes" id="UP000190080">
    <property type="component" value="Unassembled WGS sequence"/>
</dbReference>
<organism evidence="10 11">
    <name type="scientific">Clostridium oryzae</name>
    <dbReference type="NCBI Taxonomy" id="1450648"/>
    <lineage>
        <taxon>Bacteria</taxon>
        <taxon>Bacillati</taxon>
        <taxon>Bacillota</taxon>
        <taxon>Clostridia</taxon>
        <taxon>Eubacteriales</taxon>
        <taxon>Clostridiaceae</taxon>
        <taxon>Clostridium</taxon>
    </lineage>
</organism>
<dbReference type="Pfam" id="PF16874">
    <property type="entry name" value="Glyco_hydro_36C"/>
    <property type="match status" value="1"/>
</dbReference>
<comment type="caution">
    <text evidence="10">The sequence shown here is derived from an EMBL/GenBank/DDBJ whole genome shotgun (WGS) entry which is preliminary data.</text>
</comment>
<dbReference type="Pfam" id="PF02065">
    <property type="entry name" value="Melibiase"/>
    <property type="match status" value="1"/>
</dbReference>
<feature type="binding site" evidence="7">
    <location>
        <position position="547"/>
    </location>
    <ligand>
        <name>substrate</name>
    </ligand>
</feature>
<dbReference type="GO" id="GO:0004557">
    <property type="term" value="F:alpha-galactosidase activity"/>
    <property type="evidence" value="ECO:0007669"/>
    <property type="project" value="UniProtKB-UniRule"/>
</dbReference>
<dbReference type="SUPFAM" id="SSF51445">
    <property type="entry name" value="(Trans)glycosidases"/>
    <property type="match status" value="1"/>
</dbReference>
<dbReference type="InterPro" id="IPR000111">
    <property type="entry name" value="Glyco_hydro_27/36_CS"/>
</dbReference>
<feature type="active site" description="Nucleophile" evidence="6">
    <location>
        <position position="477"/>
    </location>
</feature>
<dbReference type="EC" id="3.2.1.22" evidence="2 5"/>
<evidence type="ECO:0000256" key="7">
    <source>
        <dbReference type="PIRSR" id="PIRSR005536-2"/>
    </source>
</evidence>
<dbReference type="InterPro" id="IPR031704">
    <property type="entry name" value="Glyco_hydro_36_N"/>
</dbReference>
<dbReference type="PANTHER" id="PTHR43053">
    <property type="entry name" value="GLYCOSIDASE FAMILY 31"/>
    <property type="match status" value="1"/>
</dbReference>